<evidence type="ECO:0008006" key="3">
    <source>
        <dbReference type="Google" id="ProtNLM"/>
    </source>
</evidence>
<dbReference type="EMBL" id="JARBHB010000007">
    <property type="protein sequence ID" value="KAJ8878502.1"/>
    <property type="molecule type" value="Genomic_DNA"/>
</dbReference>
<comment type="caution">
    <text evidence="1">The sequence shown here is derived from an EMBL/GenBank/DDBJ whole genome shotgun (WGS) entry which is preliminary data.</text>
</comment>
<accession>A0ABQ9H2L4</accession>
<gene>
    <name evidence="1" type="ORF">PR048_019080</name>
</gene>
<sequence length="141" mass="15498">MTEISDSCFGLGWMLVTIICAHTSRVRRPMLHILASTLKINLLIVVTKKFKFFSVIFDETTDVSKYHLSGVALGHIKDIANNFDLHLKFCKGFGVDSCSVMASEIKGAIQELKKIATHAQCCPCNHLILNNSSANASKVVS</sequence>
<dbReference type="Proteomes" id="UP001159363">
    <property type="component" value="Chromosome 6"/>
</dbReference>
<name>A0ABQ9H2L4_9NEOP</name>
<protein>
    <recommendedName>
        <fullName evidence="3">DUF4371 domain-containing protein</fullName>
    </recommendedName>
</protein>
<proteinExistence type="predicted"/>
<evidence type="ECO:0000313" key="1">
    <source>
        <dbReference type="EMBL" id="KAJ8878502.1"/>
    </source>
</evidence>
<reference evidence="1 2" key="1">
    <citation type="submission" date="2023-02" db="EMBL/GenBank/DDBJ databases">
        <title>LHISI_Scaffold_Assembly.</title>
        <authorList>
            <person name="Stuart O.P."/>
            <person name="Cleave R."/>
            <person name="Magrath M.J.L."/>
            <person name="Mikheyev A.S."/>
        </authorList>
    </citation>
    <scope>NUCLEOTIDE SEQUENCE [LARGE SCALE GENOMIC DNA]</scope>
    <source>
        <strain evidence="1">Daus_M_001</strain>
        <tissue evidence="1">Leg muscle</tissue>
    </source>
</reference>
<evidence type="ECO:0000313" key="2">
    <source>
        <dbReference type="Proteomes" id="UP001159363"/>
    </source>
</evidence>
<keyword evidence="2" id="KW-1185">Reference proteome</keyword>
<organism evidence="1 2">
    <name type="scientific">Dryococelus australis</name>
    <dbReference type="NCBI Taxonomy" id="614101"/>
    <lineage>
        <taxon>Eukaryota</taxon>
        <taxon>Metazoa</taxon>
        <taxon>Ecdysozoa</taxon>
        <taxon>Arthropoda</taxon>
        <taxon>Hexapoda</taxon>
        <taxon>Insecta</taxon>
        <taxon>Pterygota</taxon>
        <taxon>Neoptera</taxon>
        <taxon>Polyneoptera</taxon>
        <taxon>Phasmatodea</taxon>
        <taxon>Verophasmatodea</taxon>
        <taxon>Anareolatae</taxon>
        <taxon>Phasmatidae</taxon>
        <taxon>Eurycanthinae</taxon>
        <taxon>Dryococelus</taxon>
    </lineage>
</organism>